<accession>A0A8T1V8N4</accession>
<feature type="compositionally biased region" description="Acidic residues" evidence="1">
    <location>
        <begin position="60"/>
        <end position="70"/>
    </location>
</feature>
<feature type="region of interest" description="Disordered" evidence="1">
    <location>
        <begin position="444"/>
        <end position="502"/>
    </location>
</feature>
<evidence type="ECO:0008006" key="4">
    <source>
        <dbReference type="Google" id="ProtNLM"/>
    </source>
</evidence>
<evidence type="ECO:0000313" key="2">
    <source>
        <dbReference type="EMBL" id="KAG7376693.1"/>
    </source>
</evidence>
<name>A0A8T1V8N4_9STRA</name>
<dbReference type="OrthoDB" id="161570at2759"/>
<feature type="compositionally biased region" description="Low complexity" evidence="1">
    <location>
        <begin position="485"/>
        <end position="494"/>
    </location>
</feature>
<feature type="compositionally biased region" description="Basic and acidic residues" evidence="1">
    <location>
        <begin position="71"/>
        <end position="83"/>
    </location>
</feature>
<sequence length="677" mass="76638">MAKKPADPSACDGDDWLVVGSDDGSHEPGAMDLQPESPRPGTPEKQRDLEASHIQNQILDSDDPQGDGDLESEKEPYEVRGEQESDSNQMPRNWGLVMKLLVWHDGLETPAELLDEDQKPLLVAADRSCSTQELLKMVQEMVLRQPQLWEVFPQVNRENVRDVVQVCERADDEMKWMPLGGYAEDNGEVEEDAKLQLTSQSELFGGNQCRHLLVESKLEVARRGDVMDWRRGRFYSDIQKNAWRFELQIGQLVDALDTDKRWYESRIVDMEAVYVKVHYRGWTSKWDEWLHRTSGRLAQLHTRVSNWRVFQVGDEILVGSEVPGKRYPEWRDARVTACDTDDGSLQIEVDVDGKKKWFDAQDELLCQKGTHKAVNAGAKVDSTAFSVPHSLLFNYFERPVEFPPSPSPEVEIVNEMESVCEAAHAIQLADSDADGDEWCVVDDGDDDHAGHVEEGAGTVTPSETHNQTDITVGESEVPTTEGHDSSSASAAVSSDGQPRRDTVTPMVDQIFSTTAEVLNGQMDMTISEEDAWRYQLQIDELIDARDTDSVWYESRVVALSSTLVKIHYRGWTSKWDEWIERTSTRIAPLHTKVRDWRAFEVGDAVMVGRHVATKRYPEWRNAVVISCEACEVDGRLRVEVDVDGCKQWMDAQDEMLCSPGTHKAVDSSMLKHMMPLF</sequence>
<comment type="caution">
    <text evidence="2">The sequence shown here is derived from an EMBL/GenBank/DDBJ whole genome shotgun (WGS) entry which is preliminary data.</text>
</comment>
<reference evidence="2" key="1">
    <citation type="submission" date="2021-02" db="EMBL/GenBank/DDBJ databases">
        <authorList>
            <person name="Palmer J.M."/>
        </authorList>
    </citation>
    <scope>NUCLEOTIDE SEQUENCE</scope>
    <source>
        <strain evidence="2">SCRP734</strain>
    </source>
</reference>
<dbReference type="Proteomes" id="UP000694044">
    <property type="component" value="Unassembled WGS sequence"/>
</dbReference>
<feature type="region of interest" description="Disordered" evidence="1">
    <location>
        <begin position="1"/>
        <end position="90"/>
    </location>
</feature>
<evidence type="ECO:0000313" key="3">
    <source>
        <dbReference type="Proteomes" id="UP000694044"/>
    </source>
</evidence>
<dbReference type="EMBL" id="JAGDFM010000638">
    <property type="protein sequence ID" value="KAG7376693.1"/>
    <property type="molecule type" value="Genomic_DNA"/>
</dbReference>
<evidence type="ECO:0000256" key="1">
    <source>
        <dbReference type="SAM" id="MobiDB-lite"/>
    </source>
</evidence>
<protein>
    <recommendedName>
        <fullName evidence="4">DUSP domain-containing protein</fullName>
    </recommendedName>
</protein>
<proteinExistence type="predicted"/>
<dbReference type="AlphaFoldDB" id="A0A8T1V8N4"/>
<feature type="compositionally biased region" description="Polar residues" evidence="1">
    <location>
        <begin position="459"/>
        <end position="470"/>
    </location>
</feature>
<feature type="compositionally biased region" description="Basic and acidic residues" evidence="1">
    <location>
        <begin position="42"/>
        <end position="51"/>
    </location>
</feature>
<dbReference type="CDD" id="cd20104">
    <property type="entry name" value="MBT_PHF20L1-like"/>
    <property type="match status" value="2"/>
</dbReference>
<keyword evidence="3" id="KW-1185">Reference proteome</keyword>
<organism evidence="2 3">
    <name type="scientific">Phytophthora pseudosyringae</name>
    <dbReference type="NCBI Taxonomy" id="221518"/>
    <lineage>
        <taxon>Eukaryota</taxon>
        <taxon>Sar</taxon>
        <taxon>Stramenopiles</taxon>
        <taxon>Oomycota</taxon>
        <taxon>Peronosporomycetes</taxon>
        <taxon>Peronosporales</taxon>
        <taxon>Peronosporaceae</taxon>
        <taxon>Phytophthora</taxon>
    </lineage>
</organism>
<gene>
    <name evidence="2" type="ORF">PHYPSEUDO_012870</name>
</gene>